<keyword evidence="2" id="KW-1185">Reference proteome</keyword>
<dbReference type="Proteomes" id="UP001432322">
    <property type="component" value="Unassembled WGS sequence"/>
</dbReference>
<dbReference type="AlphaFoldDB" id="A0AAV5VRN8"/>
<proteinExistence type="predicted"/>
<protein>
    <submittedName>
        <fullName evidence="1">Uncharacterized protein</fullName>
    </submittedName>
</protein>
<evidence type="ECO:0000313" key="2">
    <source>
        <dbReference type="Proteomes" id="UP001432322"/>
    </source>
</evidence>
<accession>A0AAV5VRN8</accession>
<evidence type="ECO:0000313" key="1">
    <source>
        <dbReference type="EMBL" id="GMT20998.1"/>
    </source>
</evidence>
<feature type="non-terminal residue" evidence="1">
    <location>
        <position position="1"/>
    </location>
</feature>
<comment type="caution">
    <text evidence="1">The sequence shown here is derived from an EMBL/GenBank/DDBJ whole genome shotgun (WGS) entry which is preliminary data.</text>
</comment>
<name>A0AAV5VRN8_9BILA</name>
<sequence>QLVEIEIRMLSSCRSPRWGTAATSSSVWAAFRAIPGASMWTTVLGMDLSHAYYIATSQLSRICGSAMHRLLPLPHCTAGIQDDKAPISKLGEIREILILGRS</sequence>
<dbReference type="EMBL" id="BTSY01000003">
    <property type="protein sequence ID" value="GMT20998.1"/>
    <property type="molecule type" value="Genomic_DNA"/>
</dbReference>
<reference evidence="1" key="1">
    <citation type="submission" date="2023-10" db="EMBL/GenBank/DDBJ databases">
        <title>Genome assembly of Pristionchus species.</title>
        <authorList>
            <person name="Yoshida K."/>
            <person name="Sommer R.J."/>
        </authorList>
    </citation>
    <scope>NUCLEOTIDE SEQUENCE</scope>
    <source>
        <strain evidence="1">RS5133</strain>
    </source>
</reference>
<organism evidence="1 2">
    <name type="scientific">Pristionchus fissidentatus</name>
    <dbReference type="NCBI Taxonomy" id="1538716"/>
    <lineage>
        <taxon>Eukaryota</taxon>
        <taxon>Metazoa</taxon>
        <taxon>Ecdysozoa</taxon>
        <taxon>Nematoda</taxon>
        <taxon>Chromadorea</taxon>
        <taxon>Rhabditida</taxon>
        <taxon>Rhabditina</taxon>
        <taxon>Diplogasteromorpha</taxon>
        <taxon>Diplogasteroidea</taxon>
        <taxon>Neodiplogasteridae</taxon>
        <taxon>Pristionchus</taxon>
    </lineage>
</organism>
<gene>
    <name evidence="1" type="ORF">PFISCL1PPCAC_12295</name>
</gene>